<dbReference type="PANTHER" id="PTHR30386:SF28">
    <property type="entry name" value="EXPORTED PROTEIN"/>
    <property type="match status" value="1"/>
</dbReference>
<proteinExistence type="predicted"/>
<keyword evidence="1" id="KW-1133">Transmembrane helix</keyword>
<dbReference type="Gene3D" id="2.40.30.170">
    <property type="match status" value="1"/>
</dbReference>
<name>A0ABV4NV33_9GAMM</name>
<sequence length="415" mass="46923">MAGLFRQQVIERQVNGLHGEILLLPRFSHTIILILLLTWVVIVFIWLSISSYARKESVSGWLEPTSGLVRVYAERSGIIKQILVREGERVIKDQPLFVVNGDRILADGKNLESLLLTEYESQKKLVNMQLERGDNIYRQQLYDIDQRIGASRADLGLLEKQIELQARHYALVAEQVERYRLLEQDGHISSSELDVVVAQELELYIDRQELARSRVNLRNQIEQLERNRLLVPEEYANSSDQLRVRLSDLAQQIAKLHGQRAYIVKASRTGVVSNLLATEGQQTQSHIPVLSLVPEGHALTAQLLVSVRSAGFLSAGQSVKIRYDAFPYQKFGLYSGTLMEVSDTVLLPDELHHVPIVVNEPVFKVTAELAASSVNAYGRQFPLKPGMTLSADVELSERSLLEWLLEPIYSLKGRL</sequence>
<keyword evidence="4" id="KW-1185">Reference proteome</keyword>
<organism evidence="3 4">
    <name type="scientific">Microbulbifer epialgicus</name>
    <dbReference type="NCBI Taxonomy" id="393907"/>
    <lineage>
        <taxon>Bacteria</taxon>
        <taxon>Pseudomonadati</taxon>
        <taxon>Pseudomonadota</taxon>
        <taxon>Gammaproteobacteria</taxon>
        <taxon>Cellvibrionales</taxon>
        <taxon>Microbulbiferaceae</taxon>
        <taxon>Microbulbifer</taxon>
    </lineage>
</organism>
<dbReference type="RefSeq" id="WP_371837593.1">
    <property type="nucleotide sequence ID" value="NZ_JBGMEK010000004.1"/>
</dbReference>
<feature type="transmembrane region" description="Helical" evidence="1">
    <location>
        <begin position="27"/>
        <end position="47"/>
    </location>
</feature>
<evidence type="ECO:0000259" key="2">
    <source>
        <dbReference type="Pfam" id="PF26002"/>
    </source>
</evidence>
<keyword evidence="1" id="KW-0812">Transmembrane</keyword>
<accession>A0ABV4NV33</accession>
<feature type="domain" description="AprE-like beta-barrel" evidence="2">
    <location>
        <begin position="300"/>
        <end position="394"/>
    </location>
</feature>
<evidence type="ECO:0000313" key="3">
    <source>
        <dbReference type="EMBL" id="MFA0809978.1"/>
    </source>
</evidence>
<evidence type="ECO:0000256" key="1">
    <source>
        <dbReference type="SAM" id="Phobius"/>
    </source>
</evidence>
<reference evidence="3 4" key="1">
    <citation type="submission" date="2024-08" db="EMBL/GenBank/DDBJ databases">
        <authorList>
            <person name="Ishaq N."/>
        </authorList>
    </citation>
    <scope>NUCLEOTIDE SEQUENCE [LARGE SCALE GENOMIC DNA]</scope>
    <source>
        <strain evidence="3 4">DSM 18651</strain>
    </source>
</reference>
<gene>
    <name evidence="3" type="ORF">ACCI49_03510</name>
</gene>
<dbReference type="InterPro" id="IPR058982">
    <property type="entry name" value="Beta-barrel_AprE"/>
</dbReference>
<dbReference type="PANTHER" id="PTHR30386">
    <property type="entry name" value="MEMBRANE FUSION SUBUNIT OF EMRAB-TOLC MULTIDRUG EFFLUX PUMP"/>
    <property type="match status" value="1"/>
</dbReference>
<comment type="caution">
    <text evidence="3">The sequence shown here is derived from an EMBL/GenBank/DDBJ whole genome shotgun (WGS) entry which is preliminary data.</text>
</comment>
<dbReference type="InterPro" id="IPR050739">
    <property type="entry name" value="MFP"/>
</dbReference>
<evidence type="ECO:0000313" key="4">
    <source>
        <dbReference type="Proteomes" id="UP001569428"/>
    </source>
</evidence>
<dbReference type="Pfam" id="PF26002">
    <property type="entry name" value="Beta-barrel_AprE"/>
    <property type="match status" value="1"/>
</dbReference>
<dbReference type="Gene3D" id="2.40.50.100">
    <property type="match status" value="1"/>
</dbReference>
<protein>
    <submittedName>
        <fullName evidence="3">HlyD family efflux transporter periplasmic adaptor subunit</fullName>
    </submittedName>
</protein>
<dbReference type="Proteomes" id="UP001569428">
    <property type="component" value="Unassembled WGS sequence"/>
</dbReference>
<dbReference type="PRINTS" id="PR01490">
    <property type="entry name" value="RTXTOXIND"/>
</dbReference>
<keyword evidence="1" id="KW-0472">Membrane</keyword>
<dbReference type="EMBL" id="JBGMEK010000004">
    <property type="protein sequence ID" value="MFA0809978.1"/>
    <property type="molecule type" value="Genomic_DNA"/>
</dbReference>